<keyword evidence="1" id="KW-1133">Transmembrane helix</keyword>
<sequence length="78" mass="7903">MSKHETLDNLTALQKIILVIAVAVVGIGASGMMLSVRYMLTAGPRYVAAAAAVFVGSSIFVAGGLIASAVISTVHTTV</sequence>
<reference evidence="2" key="2">
    <citation type="submission" date="2024-06" db="EMBL/GenBank/DDBJ databases">
        <authorList>
            <person name="Plum-Jensen L.E."/>
            <person name="Schramm A."/>
            <person name="Marshall I.P.G."/>
        </authorList>
    </citation>
    <scope>NUCLEOTIDE SEQUENCE</scope>
    <source>
        <strain evidence="2">Rat1</strain>
    </source>
</reference>
<feature type="transmembrane region" description="Helical" evidence="1">
    <location>
        <begin position="12"/>
        <end position="34"/>
    </location>
</feature>
<dbReference type="KEGG" id="eaj:Q3M24_01435"/>
<dbReference type="EMBL" id="CP159373">
    <property type="protein sequence ID" value="XCN73440.1"/>
    <property type="molecule type" value="Genomic_DNA"/>
</dbReference>
<reference evidence="2" key="1">
    <citation type="journal article" date="2024" name="Syst. Appl. Microbiol.">
        <title>First single-strain enrichments of Electrothrix cable bacteria, description of E. aestuarii sp. nov. and E. rattekaaiensis sp. nov., and proposal of a cable bacteria taxonomy following the rules of the SeqCode.</title>
        <authorList>
            <person name="Plum-Jensen L.E."/>
            <person name="Schramm A."/>
            <person name="Marshall I.P.G."/>
        </authorList>
    </citation>
    <scope>NUCLEOTIDE SEQUENCE</scope>
    <source>
        <strain evidence="2">Rat1</strain>
    </source>
</reference>
<organism evidence="2">
    <name type="scientific">Candidatus Electrothrix aestuarii</name>
    <dbReference type="NCBI Taxonomy" id="3062594"/>
    <lineage>
        <taxon>Bacteria</taxon>
        <taxon>Pseudomonadati</taxon>
        <taxon>Thermodesulfobacteriota</taxon>
        <taxon>Desulfobulbia</taxon>
        <taxon>Desulfobulbales</taxon>
        <taxon>Desulfobulbaceae</taxon>
        <taxon>Candidatus Electrothrix</taxon>
    </lineage>
</organism>
<gene>
    <name evidence="2" type="ORF">Q3M24_01435</name>
</gene>
<proteinExistence type="predicted"/>
<protein>
    <submittedName>
        <fullName evidence="2">Uncharacterized protein</fullName>
    </submittedName>
</protein>
<accession>A0AAU8LX73</accession>
<dbReference type="AlphaFoldDB" id="A0AAU8LX73"/>
<name>A0AAU8LX73_9BACT</name>
<keyword evidence="1" id="KW-0472">Membrane</keyword>
<keyword evidence="1" id="KW-0812">Transmembrane</keyword>
<evidence type="ECO:0000256" key="1">
    <source>
        <dbReference type="SAM" id="Phobius"/>
    </source>
</evidence>
<feature type="transmembrane region" description="Helical" evidence="1">
    <location>
        <begin position="46"/>
        <end position="71"/>
    </location>
</feature>
<evidence type="ECO:0000313" key="2">
    <source>
        <dbReference type="EMBL" id="XCN73440.1"/>
    </source>
</evidence>